<feature type="domain" description="Ketopantoate reductase N-terminal" evidence="2">
    <location>
        <begin position="10"/>
        <end position="183"/>
    </location>
</feature>
<dbReference type="InterPro" id="IPR013328">
    <property type="entry name" value="6PGD_dom2"/>
</dbReference>
<dbReference type="HOGENOM" id="CLU_031468_2_1_1"/>
<accession>J7RJ19</accession>
<reference evidence="4 5" key="1">
    <citation type="journal article" date="2011" name="Proc. Natl. Acad. Sci. U.S.A.">
        <title>Evolutionary erosion of yeast sex chromosomes by mating-type switching accidents.</title>
        <authorList>
            <person name="Gordon J.L."/>
            <person name="Armisen D."/>
            <person name="Proux-Wera E."/>
            <person name="Oheigeartaigh S.S."/>
            <person name="Byrne K.P."/>
            <person name="Wolfe K.H."/>
        </authorList>
    </citation>
    <scope>NUCLEOTIDE SEQUENCE [LARGE SCALE GENOMIC DNA]</scope>
    <source>
        <strain evidence="5">ATCC MYA-139 / BCRC 22969 / CBS 8797 / CCRC 22969 / KCTC 17520 / NBRC 10181 / NCYC 3082</strain>
    </source>
</reference>
<protein>
    <recommendedName>
        <fullName evidence="6">Ketopantoate reductase</fullName>
    </recommendedName>
</protein>
<dbReference type="OrthoDB" id="3609at2759"/>
<gene>
    <name evidence="4" type="primary">KNAG0C03940</name>
    <name evidence="4" type="ordered locus">KNAG_0C03940</name>
</gene>
<organism evidence="4 5">
    <name type="scientific">Huiozyma naganishii (strain ATCC MYA-139 / BCRC 22969 / CBS 8797 / KCTC 17520 / NBRC 10181 / NCYC 3082 / Yp74L-3)</name>
    <name type="common">Yeast</name>
    <name type="synonym">Kazachstania naganishii</name>
    <dbReference type="NCBI Taxonomy" id="1071383"/>
    <lineage>
        <taxon>Eukaryota</taxon>
        <taxon>Fungi</taxon>
        <taxon>Dikarya</taxon>
        <taxon>Ascomycota</taxon>
        <taxon>Saccharomycotina</taxon>
        <taxon>Saccharomycetes</taxon>
        <taxon>Saccharomycetales</taxon>
        <taxon>Saccharomycetaceae</taxon>
        <taxon>Huiozyma</taxon>
    </lineage>
</organism>
<keyword evidence="1" id="KW-1133">Transmembrane helix</keyword>
<dbReference type="eggNOG" id="ENOG502QWBM">
    <property type="taxonomic scope" value="Eukaryota"/>
</dbReference>
<name>J7RJ19_HUIN7</name>
<evidence type="ECO:0008006" key="6">
    <source>
        <dbReference type="Google" id="ProtNLM"/>
    </source>
</evidence>
<dbReference type="OMA" id="MCAITQL"/>
<dbReference type="InterPro" id="IPR013332">
    <property type="entry name" value="KPR_N"/>
</dbReference>
<dbReference type="AlphaFoldDB" id="J7RJ19"/>
<dbReference type="STRING" id="1071383.J7RJ19"/>
<dbReference type="Proteomes" id="UP000006310">
    <property type="component" value="Chromosome 3"/>
</dbReference>
<sequence>MANEGNKPYVLVIGAGGVGVIATLSLFVRDKSIVSLVVRSDYNHVLEHGYTIDSCDYGKLENWTPHHVFKDTAHALGESGESNFYDYIVVTTKNIPDGPVHSRVPQVIEPILERFKVEFPERRTNVVLIQNGIDIERDIYERFSRDEYNYCVLSGIEIIGSTKIGPGQIHQVGTDFLSIGPFDSKDAAAIRAAKDFVELYHNEGKNKGEFDERVRYSRWKKLLYNAAINTTTALVSLDVPRALQFGSDQKSTEFEIFRPAMNEIMDIAAAEGISLDSQFIDFFTNISKDIMFTPSMCVDRQKNQLMELEVILGNPLRLAETYNVKTPVLKMLYNLLILVQCKIKESKGLLEFDEKTCRVVDPN</sequence>
<dbReference type="SUPFAM" id="SSF48179">
    <property type="entry name" value="6-phosphogluconate dehydrogenase C-terminal domain-like"/>
    <property type="match status" value="1"/>
</dbReference>
<feature type="transmembrane region" description="Helical" evidence="1">
    <location>
        <begin position="9"/>
        <end position="28"/>
    </location>
</feature>
<dbReference type="Pfam" id="PF08546">
    <property type="entry name" value="ApbA_C"/>
    <property type="match status" value="1"/>
</dbReference>
<evidence type="ECO:0000259" key="3">
    <source>
        <dbReference type="Pfam" id="PF08546"/>
    </source>
</evidence>
<keyword evidence="5" id="KW-1185">Reference proteome</keyword>
<dbReference type="GO" id="GO:0005737">
    <property type="term" value="C:cytoplasm"/>
    <property type="evidence" value="ECO:0007669"/>
    <property type="project" value="TreeGrafter"/>
</dbReference>
<proteinExistence type="predicted"/>
<dbReference type="InterPro" id="IPR013752">
    <property type="entry name" value="KPA_reductase"/>
</dbReference>
<dbReference type="RefSeq" id="XP_022463744.1">
    <property type="nucleotide sequence ID" value="XM_022607115.1"/>
</dbReference>
<evidence type="ECO:0000313" key="5">
    <source>
        <dbReference type="Proteomes" id="UP000006310"/>
    </source>
</evidence>
<dbReference type="KEGG" id="kng:KNAG_0C03940"/>
<evidence type="ECO:0000313" key="4">
    <source>
        <dbReference type="EMBL" id="CCK69498.1"/>
    </source>
</evidence>
<keyword evidence="1" id="KW-0812">Transmembrane</keyword>
<dbReference type="Pfam" id="PF02558">
    <property type="entry name" value="ApbA"/>
    <property type="match status" value="1"/>
</dbReference>
<dbReference type="FunFam" id="1.10.1040.10:FF:000017">
    <property type="entry name" value="2-dehydropantoate 2-reductase"/>
    <property type="match status" value="1"/>
</dbReference>
<evidence type="ECO:0000256" key="1">
    <source>
        <dbReference type="SAM" id="Phobius"/>
    </source>
</evidence>
<feature type="domain" description="Ketopantoate reductase C-terminal" evidence="3">
    <location>
        <begin position="214"/>
        <end position="338"/>
    </location>
</feature>
<keyword evidence="1" id="KW-0472">Membrane</keyword>
<dbReference type="InterPro" id="IPR051402">
    <property type="entry name" value="KPR-Related"/>
</dbReference>
<dbReference type="Gene3D" id="1.10.1040.10">
    <property type="entry name" value="N-(1-d-carboxylethyl)-l-norvaline Dehydrogenase, domain 2"/>
    <property type="match status" value="1"/>
</dbReference>
<dbReference type="PANTHER" id="PTHR21708:SF30">
    <property type="entry name" value="2-DEHYDROPANTOATE 2-REDUCTASE-RELATED"/>
    <property type="match status" value="1"/>
</dbReference>
<evidence type="ECO:0000259" key="2">
    <source>
        <dbReference type="Pfam" id="PF02558"/>
    </source>
</evidence>
<dbReference type="EMBL" id="HE978316">
    <property type="protein sequence ID" value="CCK69498.1"/>
    <property type="molecule type" value="Genomic_DNA"/>
</dbReference>
<reference evidence="5" key="2">
    <citation type="submission" date="2012-08" db="EMBL/GenBank/DDBJ databases">
        <title>Genome sequence of Kazachstania naganishii.</title>
        <authorList>
            <person name="Gordon J.L."/>
            <person name="Armisen D."/>
            <person name="Proux-Wera E."/>
            <person name="OhEigeartaigh S.S."/>
            <person name="Byrne K.P."/>
            <person name="Wolfe K.H."/>
        </authorList>
    </citation>
    <scope>NUCLEOTIDE SEQUENCE [LARGE SCALE GENOMIC DNA]</scope>
    <source>
        <strain evidence="5">ATCC MYA-139 / BCRC 22969 / CBS 8797 / CCRC 22969 / KCTC 17520 / NBRC 10181 / NCYC 3082</strain>
    </source>
</reference>
<dbReference type="InterPro" id="IPR008927">
    <property type="entry name" value="6-PGluconate_DH-like_C_sf"/>
</dbReference>
<dbReference type="GeneID" id="34525178"/>
<dbReference type="Gene3D" id="3.40.50.720">
    <property type="entry name" value="NAD(P)-binding Rossmann-like Domain"/>
    <property type="match status" value="1"/>
</dbReference>
<dbReference type="PANTHER" id="PTHR21708">
    <property type="entry name" value="PROBABLE 2-DEHYDROPANTOATE 2-REDUCTASE"/>
    <property type="match status" value="1"/>
</dbReference>